<dbReference type="Proteomes" id="UP000018144">
    <property type="component" value="Unassembled WGS sequence"/>
</dbReference>
<feature type="domain" description="SMP-30/Gluconolactonase/LRE-like region" evidence="4">
    <location>
        <begin position="22"/>
        <end position="275"/>
    </location>
</feature>
<dbReference type="OMA" id="WAGTMRY"/>
<evidence type="ECO:0000256" key="3">
    <source>
        <dbReference type="PIRSR" id="PIRSR605511-2"/>
    </source>
</evidence>
<feature type="binding site" evidence="3">
    <location>
        <position position="116"/>
    </location>
    <ligand>
        <name>substrate</name>
    </ligand>
</feature>
<dbReference type="STRING" id="1076935.U4LD62"/>
<keyword evidence="3" id="KW-0862">Zinc</keyword>
<evidence type="ECO:0000313" key="5">
    <source>
        <dbReference type="EMBL" id="CCX30059.1"/>
    </source>
</evidence>
<comment type="cofactor">
    <cofactor evidence="3">
        <name>Zn(2+)</name>
        <dbReference type="ChEBI" id="CHEBI:29105"/>
    </cofactor>
    <text evidence="3">Binds 1 divalent metal cation per subunit.</text>
</comment>
<proteinExistence type="inferred from homology"/>
<dbReference type="SUPFAM" id="SSF63829">
    <property type="entry name" value="Calcium-dependent phosphotriesterase"/>
    <property type="match status" value="1"/>
</dbReference>
<dbReference type="AlphaFoldDB" id="U4LD62"/>
<feature type="binding site" evidence="3">
    <location>
        <position position="167"/>
    </location>
    <ligand>
        <name>a divalent metal cation</name>
        <dbReference type="ChEBI" id="CHEBI:60240"/>
    </ligand>
</feature>
<evidence type="ECO:0000313" key="6">
    <source>
        <dbReference type="Proteomes" id="UP000018144"/>
    </source>
</evidence>
<dbReference type="GO" id="GO:0004341">
    <property type="term" value="F:gluconolactonase activity"/>
    <property type="evidence" value="ECO:0007669"/>
    <property type="project" value="TreeGrafter"/>
</dbReference>
<dbReference type="Pfam" id="PF08450">
    <property type="entry name" value="SGL"/>
    <property type="match status" value="1"/>
</dbReference>
<dbReference type="InterPro" id="IPR013658">
    <property type="entry name" value="SGL"/>
</dbReference>
<keyword evidence="3" id="KW-0479">Metal-binding</keyword>
<dbReference type="GO" id="GO:0005509">
    <property type="term" value="F:calcium ion binding"/>
    <property type="evidence" value="ECO:0007669"/>
    <property type="project" value="TreeGrafter"/>
</dbReference>
<organism evidence="5 6">
    <name type="scientific">Pyronema omphalodes (strain CBS 100304)</name>
    <name type="common">Pyronema confluens</name>
    <dbReference type="NCBI Taxonomy" id="1076935"/>
    <lineage>
        <taxon>Eukaryota</taxon>
        <taxon>Fungi</taxon>
        <taxon>Dikarya</taxon>
        <taxon>Ascomycota</taxon>
        <taxon>Pezizomycotina</taxon>
        <taxon>Pezizomycetes</taxon>
        <taxon>Pezizales</taxon>
        <taxon>Pyronemataceae</taxon>
        <taxon>Pyronema</taxon>
    </lineage>
</organism>
<dbReference type="InterPro" id="IPR011042">
    <property type="entry name" value="6-blade_b-propeller_TolB-like"/>
</dbReference>
<comment type="similarity">
    <text evidence="1">Belongs to the SMP-30/CGR1 family.</text>
</comment>
<evidence type="ECO:0000256" key="2">
    <source>
        <dbReference type="PIRSR" id="PIRSR605511-1"/>
    </source>
</evidence>
<sequence>MSDEHVETISINEPYLNITCALGEGPFYDAKSNTLRFVDIIRKELHTVNLEQGPGSHAVLKLKDSVGVTANIAGAEHPDNVIMVAAKYGFAKLNTGTGELEYLKRVYEGEKAERMRFNDGICDSRGRFWAGSMNDFHVGEPQPEGTIYRYDPSGTLQVMIDNVTIPNGMGWSPDERTMYITDSPTRCIHAYDYEPIVGSISNRRVFYSLPEEEKDTVLDGCTVDTDGNVWAAVHEGGRVIKISPEGKVVKQVKLGAWRITCPAFGRGGEMFVTTAGVEEGENAPEGSVGHGAVWRFETGAKGGHERNMFGVGVAS</sequence>
<accession>U4LD62</accession>
<dbReference type="EMBL" id="HF935415">
    <property type="protein sequence ID" value="CCX30059.1"/>
    <property type="molecule type" value="Genomic_DNA"/>
</dbReference>
<dbReference type="OrthoDB" id="423498at2759"/>
<dbReference type="InterPro" id="IPR005511">
    <property type="entry name" value="SMP-30"/>
</dbReference>
<evidence type="ECO:0000256" key="1">
    <source>
        <dbReference type="ARBA" id="ARBA00008853"/>
    </source>
</evidence>
<feature type="binding site" evidence="3">
    <location>
        <position position="24"/>
    </location>
    <ligand>
        <name>a divalent metal cation</name>
        <dbReference type="ChEBI" id="CHEBI:60240"/>
    </ligand>
</feature>
<name>U4LD62_PYROM</name>
<feature type="binding site" evidence="3">
    <location>
        <position position="219"/>
    </location>
    <ligand>
        <name>a divalent metal cation</name>
        <dbReference type="ChEBI" id="CHEBI:60240"/>
    </ligand>
</feature>
<feature type="binding site" evidence="3">
    <location>
        <position position="118"/>
    </location>
    <ligand>
        <name>substrate</name>
    </ligand>
</feature>
<dbReference type="eggNOG" id="KOG4499">
    <property type="taxonomic scope" value="Eukaryota"/>
</dbReference>
<protein>
    <submittedName>
        <fullName evidence="5">Similar to Cell growth-regulated gene 1 protein acc. no. P56553</fullName>
    </submittedName>
</protein>
<dbReference type="PANTHER" id="PTHR10907:SF47">
    <property type="entry name" value="REGUCALCIN"/>
    <property type="match status" value="1"/>
</dbReference>
<dbReference type="Gene3D" id="2.120.10.30">
    <property type="entry name" value="TolB, C-terminal domain"/>
    <property type="match status" value="1"/>
</dbReference>
<dbReference type="PRINTS" id="PR01790">
    <property type="entry name" value="SMP30FAMILY"/>
</dbReference>
<gene>
    <name evidence="5" type="ORF">PCON_08051</name>
</gene>
<evidence type="ECO:0000259" key="4">
    <source>
        <dbReference type="Pfam" id="PF08450"/>
    </source>
</evidence>
<feature type="active site" description="Proton donor/acceptor" evidence="2">
    <location>
        <position position="219"/>
    </location>
</feature>
<keyword evidence="6" id="KW-1185">Reference proteome</keyword>
<reference evidence="5 6" key="1">
    <citation type="journal article" date="2013" name="PLoS Genet.">
        <title>The genome and development-dependent transcriptomes of Pyronema confluens: a window into fungal evolution.</title>
        <authorList>
            <person name="Traeger S."/>
            <person name="Altegoer F."/>
            <person name="Freitag M."/>
            <person name="Gabaldon T."/>
            <person name="Kempken F."/>
            <person name="Kumar A."/>
            <person name="Marcet-Houben M."/>
            <person name="Poggeler S."/>
            <person name="Stajich J.E."/>
            <person name="Nowrousian M."/>
        </authorList>
    </citation>
    <scope>NUCLEOTIDE SEQUENCE [LARGE SCALE GENOMIC DNA]</scope>
    <source>
        <strain evidence="6">CBS 100304</strain>
        <tissue evidence="5">Vegetative mycelium</tissue>
    </source>
</reference>
<dbReference type="PANTHER" id="PTHR10907">
    <property type="entry name" value="REGUCALCIN"/>
    <property type="match status" value="1"/>
</dbReference>